<dbReference type="Proteomes" id="UP001569177">
    <property type="component" value="Unassembled WGS sequence"/>
</dbReference>
<proteinExistence type="predicted"/>
<dbReference type="Pfam" id="PF23793">
    <property type="entry name" value="LysC"/>
    <property type="match status" value="1"/>
</dbReference>
<dbReference type="InterPro" id="IPR058979">
    <property type="entry name" value="LysC-like"/>
</dbReference>
<comment type="caution">
    <text evidence="1">The sequence shown here is derived from an EMBL/GenBank/DDBJ whole genome shotgun (WGS) entry which is preliminary data.</text>
</comment>
<evidence type="ECO:0000313" key="1">
    <source>
        <dbReference type="EMBL" id="MEZ8089765.1"/>
    </source>
</evidence>
<sequence length="103" mass="11388">MKTLKCFDVNWPMMNVIKSLGLVMLLTGCANRTELVATQVVIKLPPAGLIVPCHKPEIQGTSPLITASEDVPKLKAALSKCAQQAEDYLQWRAKHEHAKHTQN</sequence>
<gene>
    <name evidence="1" type="ORF">ACED24_06855</name>
</gene>
<dbReference type="RefSeq" id="WP_241811125.1">
    <property type="nucleotide sequence ID" value="NZ_JBGONX010000007.1"/>
</dbReference>
<accession>A0ABV4LD27</accession>
<protein>
    <recommendedName>
        <fullName evidence="3">Phage protein</fullName>
    </recommendedName>
</protein>
<name>A0ABV4LD27_9VIBR</name>
<dbReference type="EMBL" id="JBGOOJ010000004">
    <property type="protein sequence ID" value="MEZ8089765.1"/>
    <property type="molecule type" value="Genomic_DNA"/>
</dbReference>
<organism evidence="1 2">
    <name type="scientific">Vibrio kanaloae</name>
    <dbReference type="NCBI Taxonomy" id="170673"/>
    <lineage>
        <taxon>Bacteria</taxon>
        <taxon>Pseudomonadati</taxon>
        <taxon>Pseudomonadota</taxon>
        <taxon>Gammaproteobacteria</taxon>
        <taxon>Vibrionales</taxon>
        <taxon>Vibrionaceae</taxon>
        <taxon>Vibrio</taxon>
    </lineage>
</organism>
<dbReference type="PROSITE" id="PS51257">
    <property type="entry name" value="PROKAR_LIPOPROTEIN"/>
    <property type="match status" value="1"/>
</dbReference>
<keyword evidence="2" id="KW-1185">Reference proteome</keyword>
<reference evidence="1 2" key="1">
    <citation type="submission" date="2024-06" db="EMBL/GenBank/DDBJ databases">
        <authorList>
            <person name="Steensen K."/>
            <person name="Seneca J."/>
            <person name="Bartlau N."/>
            <person name="Yu A.X."/>
            <person name="Polz M.F."/>
        </authorList>
    </citation>
    <scope>NUCLEOTIDE SEQUENCE [LARGE SCALE GENOMIC DNA]</scope>
    <source>
        <strain evidence="1 2">5S240</strain>
    </source>
</reference>
<evidence type="ECO:0000313" key="2">
    <source>
        <dbReference type="Proteomes" id="UP001569177"/>
    </source>
</evidence>
<evidence type="ECO:0008006" key="3">
    <source>
        <dbReference type="Google" id="ProtNLM"/>
    </source>
</evidence>